<dbReference type="GO" id="GO:0009103">
    <property type="term" value="P:lipopolysaccharide biosynthetic process"/>
    <property type="evidence" value="ECO:0007669"/>
    <property type="project" value="TreeGrafter"/>
</dbReference>
<keyword evidence="1" id="KW-1133">Transmembrane helix</keyword>
<reference evidence="3 4" key="1">
    <citation type="submission" date="2016-11" db="EMBL/GenBank/DDBJ databases">
        <title>Networking in microbes: conjugative elements and plasmids in the genus Alteromonas.</title>
        <authorList>
            <person name="Lopez-Perez M."/>
            <person name="Ramon-Marco N."/>
            <person name="Rodriguez-Valera F."/>
        </authorList>
    </citation>
    <scope>NUCLEOTIDE SEQUENCE [LARGE SCALE GENOMIC DNA]</scope>
    <source>
        <strain evidence="3 4">CP48</strain>
    </source>
</reference>
<feature type="transmembrane region" description="Helical" evidence="1">
    <location>
        <begin position="193"/>
        <end position="215"/>
    </location>
</feature>
<feature type="domain" description="Acyltransferase 3" evidence="2">
    <location>
        <begin position="9"/>
        <end position="331"/>
    </location>
</feature>
<evidence type="ECO:0000259" key="2">
    <source>
        <dbReference type="Pfam" id="PF01757"/>
    </source>
</evidence>
<feature type="transmembrane region" description="Helical" evidence="1">
    <location>
        <begin position="40"/>
        <end position="60"/>
    </location>
</feature>
<dbReference type="GO" id="GO:0016020">
    <property type="term" value="C:membrane"/>
    <property type="evidence" value="ECO:0007669"/>
    <property type="project" value="TreeGrafter"/>
</dbReference>
<feature type="transmembrane region" description="Helical" evidence="1">
    <location>
        <begin position="81"/>
        <end position="100"/>
    </location>
</feature>
<protein>
    <recommendedName>
        <fullName evidence="2">Acyltransferase 3 domain-containing protein</fullName>
    </recommendedName>
</protein>
<dbReference type="Pfam" id="PF01757">
    <property type="entry name" value="Acyl_transf_3"/>
    <property type="match status" value="1"/>
</dbReference>
<dbReference type="EMBL" id="CP018024">
    <property type="protein sequence ID" value="APD91160.1"/>
    <property type="molecule type" value="Genomic_DNA"/>
</dbReference>
<evidence type="ECO:0000313" key="3">
    <source>
        <dbReference type="EMBL" id="APD91160.1"/>
    </source>
</evidence>
<feature type="transmembrane region" description="Helical" evidence="1">
    <location>
        <begin position="257"/>
        <end position="277"/>
    </location>
</feature>
<gene>
    <name evidence="3" type="ORF">BM524_15910</name>
</gene>
<organism evidence="3 4">
    <name type="scientific">Alteromonas mediterranea</name>
    <dbReference type="NCBI Taxonomy" id="314275"/>
    <lineage>
        <taxon>Bacteria</taxon>
        <taxon>Pseudomonadati</taxon>
        <taxon>Pseudomonadota</taxon>
        <taxon>Gammaproteobacteria</taxon>
        <taxon>Alteromonadales</taxon>
        <taxon>Alteromonadaceae</taxon>
        <taxon>Alteromonas/Salinimonas group</taxon>
        <taxon>Alteromonas</taxon>
    </lineage>
</organism>
<evidence type="ECO:0000256" key="1">
    <source>
        <dbReference type="SAM" id="Phobius"/>
    </source>
</evidence>
<dbReference type="Proteomes" id="UP000182101">
    <property type="component" value="Chromosome"/>
</dbReference>
<accession>A0AAC9JEN0</accession>
<feature type="transmembrane region" description="Helical" evidence="1">
    <location>
        <begin position="315"/>
        <end position="334"/>
    </location>
</feature>
<feature type="transmembrane region" description="Helical" evidence="1">
    <location>
        <begin position="227"/>
        <end position="245"/>
    </location>
</feature>
<keyword evidence="1" id="KW-0472">Membrane</keyword>
<feature type="transmembrane region" description="Helical" evidence="1">
    <location>
        <begin position="140"/>
        <end position="160"/>
    </location>
</feature>
<feature type="transmembrane region" description="Helical" evidence="1">
    <location>
        <begin position="167"/>
        <end position="187"/>
    </location>
</feature>
<dbReference type="RefSeq" id="WP_071960035.1">
    <property type="nucleotide sequence ID" value="NZ_CP018024.1"/>
</dbReference>
<evidence type="ECO:0000313" key="4">
    <source>
        <dbReference type="Proteomes" id="UP000182101"/>
    </source>
</evidence>
<dbReference type="InterPro" id="IPR002656">
    <property type="entry name" value="Acyl_transf_3_dom"/>
</dbReference>
<sequence length="358" mass="41602">MASFDFKINNFDLLRLIAALQVVIVHAHEHFNVETGDGFISILSLFPGVPIFFVISGFLISASLERSKSLSSYIINRIVRIFPALWICFFLSNIILYFVFPVDFLSLDFFIWSIAQLTFFQFYNPEFLRGFGVGVLNGSLWTIPIELQFYLFLPFFYFIFKSLRWSSLFFVVIFILSMAVNVFYTSLNAVGNTIFVKLLGVSVFPYLFMFMVGIFLQQNRWIVKRFLYGKVLYWLVVYIALSFSLEKLGFLTKGNYLNPLSAGVLSLLVISFSYSFTNSFKNILRGNDISYGLYVYHMVIINVLIEMAIFDTASAFFFAVLTSIISAFLSWRFVERPALRLKNFRWRELSRKSSTRIY</sequence>
<proteinExistence type="predicted"/>
<feature type="transmembrane region" description="Helical" evidence="1">
    <location>
        <begin position="289"/>
        <end position="309"/>
    </location>
</feature>
<name>A0AAC9JEN0_9ALTE</name>
<dbReference type="GeneID" id="56343805"/>
<dbReference type="GO" id="GO:0016747">
    <property type="term" value="F:acyltransferase activity, transferring groups other than amino-acyl groups"/>
    <property type="evidence" value="ECO:0007669"/>
    <property type="project" value="InterPro"/>
</dbReference>
<dbReference type="AlphaFoldDB" id="A0AAC9JEN0"/>
<dbReference type="InterPro" id="IPR050879">
    <property type="entry name" value="Acyltransferase_3"/>
</dbReference>
<dbReference type="PANTHER" id="PTHR23028:SF53">
    <property type="entry name" value="ACYL_TRANSF_3 DOMAIN-CONTAINING PROTEIN"/>
    <property type="match status" value="1"/>
</dbReference>
<dbReference type="PANTHER" id="PTHR23028">
    <property type="entry name" value="ACETYLTRANSFERASE"/>
    <property type="match status" value="1"/>
</dbReference>
<keyword evidence="1" id="KW-0812">Transmembrane</keyword>